<dbReference type="STRING" id="105351.A0A401KWM9"/>
<accession>A0A401KWM9</accession>
<sequence>MWDGHPGIACCPWLVKRAHPIWLGLVLRAYVNVSRDVTVIRHVAIHLAGAEDCGRNIVGDFKSRRDTTNGETSRQSVAGPNGLVFDVNQGYISMFKKGFPQFSFVLSADPNSQIFCRFKWLFTQCLLHLQGRLLKEEKELKVVLMTSAKGSETQFRKLSIISKLLKEYAELAELQRNLLSLCSPDTTAFESLIRFVERHKNDLGEEDYDWIFRADDLMTLWPYAEDTMLEDLIQAFLVIIPQKLFPSFALTSHTDRMKFGAHTKYITHSRLMAIAHFILITMTLFFILMPAGLLYLNVNSWSQWQNFGCVIGWSGLFACFYGLSTKSRAHEVLTAASGYCAILVVFLGLKTGK</sequence>
<evidence type="ECO:0000256" key="2">
    <source>
        <dbReference type="SAM" id="SignalP"/>
    </source>
</evidence>
<feature type="transmembrane region" description="Helical" evidence="1">
    <location>
        <begin position="304"/>
        <end position="323"/>
    </location>
</feature>
<feature type="transmembrane region" description="Helical" evidence="1">
    <location>
        <begin position="271"/>
        <end position="298"/>
    </location>
</feature>
<evidence type="ECO:0000313" key="4">
    <source>
        <dbReference type="EMBL" id="GCB23690.1"/>
    </source>
</evidence>
<feature type="transmembrane region" description="Helical" evidence="1">
    <location>
        <begin position="332"/>
        <end position="349"/>
    </location>
</feature>
<keyword evidence="1" id="KW-1133">Transmembrane helix</keyword>
<reference evidence="4 5" key="1">
    <citation type="submission" date="2016-09" db="EMBL/GenBank/DDBJ databases">
        <title>Aspergillus awamori IFM 58123T.</title>
        <authorList>
            <person name="Kusuya Y."/>
            <person name="Shimizu M."/>
            <person name="Takahashi H."/>
            <person name="Yaguchi T."/>
        </authorList>
    </citation>
    <scope>NUCLEOTIDE SEQUENCE [LARGE SCALE GENOMIC DNA]</scope>
    <source>
        <strain evidence="4 5">IFM 58123</strain>
    </source>
</reference>
<protein>
    <recommendedName>
        <fullName evidence="3">DUF6594 domain-containing protein</fullName>
    </recommendedName>
</protein>
<feature type="domain" description="DUF6594" evidence="3">
    <location>
        <begin position="99"/>
        <end position="344"/>
    </location>
</feature>
<dbReference type="EMBL" id="BDHI01000015">
    <property type="protein sequence ID" value="GCB23690.1"/>
    <property type="molecule type" value="Genomic_DNA"/>
</dbReference>
<keyword evidence="2" id="KW-0732">Signal</keyword>
<proteinExistence type="predicted"/>
<dbReference type="AlphaFoldDB" id="A0A401KWM9"/>
<keyword evidence="5" id="KW-1185">Reference proteome</keyword>
<feature type="signal peptide" evidence="2">
    <location>
        <begin position="1"/>
        <end position="20"/>
    </location>
</feature>
<name>A0A401KWM9_ASPAW</name>
<keyword evidence="1" id="KW-0472">Membrane</keyword>
<gene>
    <name evidence="4" type="ORF">AAWM_06575</name>
</gene>
<evidence type="ECO:0000256" key="1">
    <source>
        <dbReference type="SAM" id="Phobius"/>
    </source>
</evidence>
<dbReference type="PANTHER" id="PTHR34502">
    <property type="entry name" value="DUF6594 DOMAIN-CONTAINING PROTEIN-RELATED"/>
    <property type="match status" value="1"/>
</dbReference>
<evidence type="ECO:0000259" key="3">
    <source>
        <dbReference type="Pfam" id="PF20237"/>
    </source>
</evidence>
<dbReference type="Proteomes" id="UP000286921">
    <property type="component" value="Unassembled WGS sequence"/>
</dbReference>
<evidence type="ECO:0000313" key="5">
    <source>
        <dbReference type="Proteomes" id="UP000286921"/>
    </source>
</evidence>
<dbReference type="Pfam" id="PF20237">
    <property type="entry name" value="DUF6594"/>
    <property type="match status" value="1"/>
</dbReference>
<dbReference type="InterPro" id="IPR046529">
    <property type="entry name" value="DUF6594"/>
</dbReference>
<feature type="chain" id="PRO_5019407362" description="DUF6594 domain-containing protein" evidence="2">
    <location>
        <begin position="21"/>
        <end position="353"/>
    </location>
</feature>
<dbReference type="PANTHER" id="PTHR34502:SF3">
    <property type="entry name" value="DUF6594 DOMAIN-CONTAINING PROTEIN"/>
    <property type="match status" value="1"/>
</dbReference>
<organism evidence="4 5">
    <name type="scientific">Aspergillus awamori</name>
    <name type="common">Black koji mold</name>
    <dbReference type="NCBI Taxonomy" id="105351"/>
    <lineage>
        <taxon>Eukaryota</taxon>
        <taxon>Fungi</taxon>
        <taxon>Dikarya</taxon>
        <taxon>Ascomycota</taxon>
        <taxon>Pezizomycotina</taxon>
        <taxon>Eurotiomycetes</taxon>
        <taxon>Eurotiomycetidae</taxon>
        <taxon>Eurotiales</taxon>
        <taxon>Aspergillaceae</taxon>
        <taxon>Aspergillus</taxon>
    </lineage>
</organism>
<comment type="caution">
    <text evidence="4">The sequence shown here is derived from an EMBL/GenBank/DDBJ whole genome shotgun (WGS) entry which is preliminary data.</text>
</comment>
<keyword evidence="1" id="KW-0812">Transmembrane</keyword>